<dbReference type="InterPro" id="IPR045339">
    <property type="entry name" value="DUF6534"/>
</dbReference>
<dbReference type="EMBL" id="JADCUA010000034">
    <property type="protein sequence ID" value="KAH9829975.1"/>
    <property type="molecule type" value="Genomic_DNA"/>
</dbReference>
<evidence type="ECO:0000313" key="5">
    <source>
        <dbReference type="Proteomes" id="UP000814176"/>
    </source>
</evidence>
<feature type="compositionally biased region" description="Basic and acidic residues" evidence="1">
    <location>
        <begin position="314"/>
        <end position="324"/>
    </location>
</feature>
<dbReference type="RefSeq" id="XP_047773338.1">
    <property type="nucleotide sequence ID" value="XM_047921889.1"/>
</dbReference>
<comment type="caution">
    <text evidence="4">The sequence shown here is derived from an EMBL/GenBank/DDBJ whole genome shotgun (WGS) entry which is preliminary data.</text>
</comment>
<dbReference type="PANTHER" id="PTHR40465">
    <property type="entry name" value="CHROMOSOME 1, WHOLE GENOME SHOTGUN SEQUENCE"/>
    <property type="match status" value="1"/>
</dbReference>
<feature type="transmembrane region" description="Helical" evidence="2">
    <location>
        <begin position="207"/>
        <end position="233"/>
    </location>
</feature>
<feature type="transmembrane region" description="Helical" evidence="2">
    <location>
        <begin position="245"/>
        <end position="263"/>
    </location>
</feature>
<dbReference type="Proteomes" id="UP000814176">
    <property type="component" value="Unassembled WGS sequence"/>
</dbReference>
<feature type="transmembrane region" description="Helical" evidence="2">
    <location>
        <begin position="174"/>
        <end position="195"/>
    </location>
</feature>
<keyword evidence="2" id="KW-0812">Transmembrane</keyword>
<dbReference type="Pfam" id="PF20152">
    <property type="entry name" value="DUF6534"/>
    <property type="match status" value="1"/>
</dbReference>
<feature type="compositionally biased region" description="Basic and acidic residues" evidence="1">
    <location>
        <begin position="376"/>
        <end position="385"/>
    </location>
</feature>
<sequence>MDGTQFIVPTDGRLGFFVVGTYAQTVTFGIASLLTYSYLRRPRNDPWWVPSVVVLVCATTMNWLLTEEQEPVSPDSRRRYGDVSASGRISMSAYECLSVQQKKGEWNIPLIAVIIFVVNMQLTYSRVQQEESQYPFTCAYLPFGSVNVDRYSFYRSFHPRSLRSPGNLRKALEATVAGGICADILLVVTLCLSLYRARSGLRRTDSALTLFILYSVYNGLLPTCFGIATLISLLSRPNTNLYTPFYIQIGNLFLISLVSSLNHRKTVRSQIQRELDLNYDAFDMVPDSATSTPPPLATPSSDPASVSSQGRVTKAGDGRGRTSVEGDDSEEMDSQRHAFYRHSTTPREGVVVVRVLRRPSRGPGVRKLLYDNMLAHNDERSNRDEQPDDGGSATDAKK</sequence>
<evidence type="ECO:0000256" key="2">
    <source>
        <dbReference type="SAM" id="Phobius"/>
    </source>
</evidence>
<dbReference type="GeneID" id="72002621"/>
<keyword evidence="2" id="KW-0472">Membrane</keyword>
<keyword evidence="2" id="KW-1133">Transmembrane helix</keyword>
<accession>A0ABQ8K0N2</accession>
<proteinExistence type="predicted"/>
<evidence type="ECO:0000259" key="3">
    <source>
        <dbReference type="Pfam" id="PF20152"/>
    </source>
</evidence>
<evidence type="ECO:0000313" key="4">
    <source>
        <dbReference type="EMBL" id="KAH9829975.1"/>
    </source>
</evidence>
<feature type="region of interest" description="Disordered" evidence="1">
    <location>
        <begin position="288"/>
        <end position="343"/>
    </location>
</feature>
<protein>
    <recommendedName>
        <fullName evidence="3">DUF6534 domain-containing protein</fullName>
    </recommendedName>
</protein>
<feature type="domain" description="DUF6534" evidence="3">
    <location>
        <begin position="180"/>
        <end position="265"/>
    </location>
</feature>
<reference evidence="4 5" key="1">
    <citation type="journal article" date="2021" name="Environ. Microbiol.">
        <title>Gene family expansions and transcriptome signatures uncover fungal adaptations to wood decay.</title>
        <authorList>
            <person name="Hage H."/>
            <person name="Miyauchi S."/>
            <person name="Viragh M."/>
            <person name="Drula E."/>
            <person name="Min B."/>
            <person name="Chaduli D."/>
            <person name="Navarro D."/>
            <person name="Favel A."/>
            <person name="Norest M."/>
            <person name="Lesage-Meessen L."/>
            <person name="Balint B."/>
            <person name="Merenyi Z."/>
            <person name="de Eugenio L."/>
            <person name="Morin E."/>
            <person name="Martinez A.T."/>
            <person name="Baldrian P."/>
            <person name="Stursova M."/>
            <person name="Martinez M.J."/>
            <person name="Novotny C."/>
            <person name="Magnuson J.K."/>
            <person name="Spatafora J.W."/>
            <person name="Maurice S."/>
            <person name="Pangilinan J."/>
            <person name="Andreopoulos W."/>
            <person name="LaButti K."/>
            <person name="Hundley H."/>
            <person name="Na H."/>
            <person name="Kuo A."/>
            <person name="Barry K."/>
            <person name="Lipzen A."/>
            <person name="Henrissat B."/>
            <person name="Riley R."/>
            <person name="Ahrendt S."/>
            <person name="Nagy L.G."/>
            <person name="Grigoriev I.V."/>
            <person name="Martin F."/>
            <person name="Rosso M.N."/>
        </authorList>
    </citation>
    <scope>NUCLEOTIDE SEQUENCE [LARGE SCALE GENOMIC DNA]</scope>
    <source>
        <strain evidence="4 5">CIRM-BRFM 1785</strain>
    </source>
</reference>
<dbReference type="PANTHER" id="PTHR40465:SF1">
    <property type="entry name" value="DUF6534 DOMAIN-CONTAINING PROTEIN"/>
    <property type="match status" value="1"/>
</dbReference>
<name>A0ABQ8K0N2_9APHY</name>
<keyword evidence="5" id="KW-1185">Reference proteome</keyword>
<gene>
    <name evidence="4" type="ORF">C8Q71DRAFT_727742</name>
</gene>
<feature type="region of interest" description="Disordered" evidence="1">
    <location>
        <begin position="372"/>
        <end position="398"/>
    </location>
</feature>
<feature type="transmembrane region" description="Helical" evidence="2">
    <location>
        <begin position="106"/>
        <end position="124"/>
    </location>
</feature>
<evidence type="ECO:0000256" key="1">
    <source>
        <dbReference type="SAM" id="MobiDB-lite"/>
    </source>
</evidence>
<feature type="transmembrane region" description="Helical" evidence="2">
    <location>
        <begin position="14"/>
        <end position="35"/>
    </location>
</feature>
<organism evidence="4 5">
    <name type="scientific">Rhodofomes roseus</name>
    <dbReference type="NCBI Taxonomy" id="34475"/>
    <lineage>
        <taxon>Eukaryota</taxon>
        <taxon>Fungi</taxon>
        <taxon>Dikarya</taxon>
        <taxon>Basidiomycota</taxon>
        <taxon>Agaricomycotina</taxon>
        <taxon>Agaricomycetes</taxon>
        <taxon>Polyporales</taxon>
        <taxon>Rhodofomes</taxon>
    </lineage>
</organism>